<dbReference type="PANTHER" id="PTHR14969">
    <property type="entry name" value="SPHINGOSINE-1-PHOSPHATE PHOSPHOHYDROLASE"/>
    <property type="match status" value="1"/>
</dbReference>
<protein>
    <submittedName>
        <fullName evidence="3">Putative Undecaprenyl-diphosphatase</fullName>
        <ecNumber evidence="3">3.6.1.27</ecNumber>
    </submittedName>
</protein>
<dbReference type="EC" id="3.6.1.27" evidence="3"/>
<feature type="transmembrane region" description="Helical" evidence="1">
    <location>
        <begin position="152"/>
        <end position="171"/>
    </location>
</feature>
<evidence type="ECO:0000313" key="3">
    <source>
        <dbReference type="EMBL" id="CUS36028.1"/>
    </source>
</evidence>
<dbReference type="OrthoDB" id="9789113at2"/>
<feature type="transmembrane region" description="Helical" evidence="1">
    <location>
        <begin position="54"/>
        <end position="72"/>
    </location>
</feature>
<evidence type="ECO:0000256" key="1">
    <source>
        <dbReference type="SAM" id="Phobius"/>
    </source>
</evidence>
<dbReference type="InterPro" id="IPR036938">
    <property type="entry name" value="PAP2/HPO_sf"/>
</dbReference>
<dbReference type="RefSeq" id="WP_090897477.1">
    <property type="nucleotide sequence ID" value="NZ_CZPZ01000013.1"/>
</dbReference>
<dbReference type="Proteomes" id="UP000198736">
    <property type="component" value="Unassembled WGS sequence"/>
</dbReference>
<dbReference type="EMBL" id="CZPZ01000013">
    <property type="protein sequence ID" value="CUS36028.1"/>
    <property type="molecule type" value="Genomic_DNA"/>
</dbReference>
<feature type="transmembrane region" description="Helical" evidence="1">
    <location>
        <begin position="32"/>
        <end position="48"/>
    </location>
</feature>
<evidence type="ECO:0000313" key="4">
    <source>
        <dbReference type="Proteomes" id="UP000198736"/>
    </source>
</evidence>
<dbReference type="STRING" id="1742973.COMA2_200025"/>
<name>A0A0S4LEI6_9BACT</name>
<dbReference type="AlphaFoldDB" id="A0A0S4LEI6"/>
<dbReference type="SUPFAM" id="SSF48317">
    <property type="entry name" value="Acid phosphatase/Vanadium-dependent haloperoxidase"/>
    <property type="match status" value="1"/>
</dbReference>
<keyword evidence="1" id="KW-0812">Transmembrane</keyword>
<gene>
    <name evidence="3" type="ORF">COMA2_200025</name>
</gene>
<sequence length="196" mass="21059">MTWDESLFLAINGLAGRSAVADHFFLQIGNRSMLYLPGACAIAYWIWVNRREAFLGGPVLGAAVGLADFFGGQLKWVFERVRPCRALTDAVKIEPSGCGGLFSFPSNHAANTAAIAGFLQVLYPKSGWVTWPIVGLIGFARVYVGAHYVTDVLGGWVLGGMLGGGAAWALLQWPRFRNKPVSAATTATIEDAQARL</sequence>
<organism evidence="3 4">
    <name type="scientific">Candidatus Nitrospira nitrificans</name>
    <dbReference type="NCBI Taxonomy" id="1742973"/>
    <lineage>
        <taxon>Bacteria</taxon>
        <taxon>Pseudomonadati</taxon>
        <taxon>Nitrospirota</taxon>
        <taxon>Nitrospiria</taxon>
        <taxon>Nitrospirales</taxon>
        <taxon>Nitrospiraceae</taxon>
        <taxon>Nitrospira</taxon>
    </lineage>
</organism>
<dbReference type="SMART" id="SM00014">
    <property type="entry name" value="acidPPc"/>
    <property type="match status" value="1"/>
</dbReference>
<reference evidence="4" key="1">
    <citation type="submission" date="2015-10" db="EMBL/GenBank/DDBJ databases">
        <authorList>
            <person name="Luecker S."/>
            <person name="Luecker S."/>
        </authorList>
    </citation>
    <scope>NUCLEOTIDE SEQUENCE [LARGE SCALE GENOMIC DNA]</scope>
</reference>
<accession>A0A0S4LEI6</accession>
<evidence type="ECO:0000259" key="2">
    <source>
        <dbReference type="SMART" id="SM00014"/>
    </source>
</evidence>
<feature type="domain" description="Phosphatidic acid phosphatase type 2/haloperoxidase" evidence="2">
    <location>
        <begin position="55"/>
        <end position="167"/>
    </location>
</feature>
<dbReference type="GO" id="GO:0050380">
    <property type="term" value="F:undecaprenyl-diphosphatase activity"/>
    <property type="evidence" value="ECO:0007669"/>
    <property type="project" value="UniProtKB-EC"/>
</dbReference>
<keyword evidence="1" id="KW-1133">Transmembrane helix</keyword>
<keyword evidence="1" id="KW-0472">Membrane</keyword>
<dbReference type="InterPro" id="IPR000326">
    <property type="entry name" value="PAP2/HPO"/>
</dbReference>
<keyword evidence="3" id="KW-0378">Hydrolase</keyword>
<keyword evidence="4" id="KW-1185">Reference proteome</keyword>
<dbReference type="Gene3D" id="1.20.144.10">
    <property type="entry name" value="Phosphatidic acid phosphatase type 2/haloperoxidase"/>
    <property type="match status" value="1"/>
</dbReference>
<proteinExistence type="predicted"/>
<dbReference type="PANTHER" id="PTHR14969:SF13">
    <property type="entry name" value="AT30094P"/>
    <property type="match status" value="1"/>
</dbReference>
<feature type="transmembrane region" description="Helical" evidence="1">
    <location>
        <begin position="128"/>
        <end position="146"/>
    </location>
</feature>
<dbReference type="Pfam" id="PF01569">
    <property type="entry name" value="PAP2"/>
    <property type="match status" value="1"/>
</dbReference>